<dbReference type="Pfam" id="PF25680">
    <property type="entry name" value="Mom"/>
    <property type="match status" value="1"/>
</dbReference>
<dbReference type="AlphaFoldDB" id="A0A5P2CWE8"/>
<name>A0A5P2CWE8_STRVZ</name>
<organism evidence="1 2">
    <name type="scientific">Streptomyces venezuelae</name>
    <dbReference type="NCBI Taxonomy" id="54571"/>
    <lineage>
        <taxon>Bacteria</taxon>
        <taxon>Bacillati</taxon>
        <taxon>Actinomycetota</taxon>
        <taxon>Actinomycetes</taxon>
        <taxon>Kitasatosporales</taxon>
        <taxon>Streptomycetaceae</taxon>
        <taxon>Streptomyces</taxon>
    </lineage>
</organism>
<evidence type="ECO:0000313" key="2">
    <source>
        <dbReference type="Proteomes" id="UP000324015"/>
    </source>
</evidence>
<sequence length="232" mass="26781">MTNEIEFPDLSDDEPWDIPLELPAMVDLLDLEVRPMESRDARALAEEKHYLHRKPTVSHAYGLHAGLAAVGLVTLGSPASGHLQRGACPGDPSCVIELNRLWVDDAMPPNTASWFVSRALRQMPPRIVVSYADTAYGHMGYVYRAMSFRYAGWTDMERRTPRLDYVPLRGGHSREATRSGYRETVRRRPKVKYWTTTGDRRERRRLARLCTWPSLDWRTLPPPTEHRHHRVR</sequence>
<accession>A0A5P2CWE8</accession>
<dbReference type="RefSeq" id="WP_150187501.1">
    <property type="nucleotide sequence ID" value="NZ_CP029191.1"/>
</dbReference>
<proteinExistence type="predicted"/>
<gene>
    <name evidence="1" type="ORF">DEJ49_33145</name>
</gene>
<dbReference type="InterPro" id="IPR057895">
    <property type="entry name" value="Mom"/>
</dbReference>
<dbReference type="EMBL" id="CP029191">
    <property type="protein sequence ID" value="QES45189.1"/>
    <property type="molecule type" value="Genomic_DNA"/>
</dbReference>
<protein>
    <submittedName>
        <fullName evidence="1">Uncharacterized protein</fullName>
    </submittedName>
</protein>
<reference evidence="1 2" key="1">
    <citation type="submission" date="2018-05" db="EMBL/GenBank/DDBJ databases">
        <title>Streptomyces venezuelae.</title>
        <authorList>
            <person name="Kim W."/>
            <person name="Lee N."/>
            <person name="Cho B.-K."/>
        </authorList>
    </citation>
    <scope>NUCLEOTIDE SEQUENCE [LARGE SCALE GENOMIC DNA]</scope>
    <source>
        <strain evidence="1 2">ATCC 14585</strain>
    </source>
</reference>
<evidence type="ECO:0000313" key="1">
    <source>
        <dbReference type="EMBL" id="QES45189.1"/>
    </source>
</evidence>
<dbReference type="Proteomes" id="UP000324015">
    <property type="component" value="Chromosome"/>
</dbReference>